<comment type="caution">
    <text evidence="2">The sequence shown here is derived from an EMBL/GenBank/DDBJ whole genome shotgun (WGS) entry which is preliminary data.</text>
</comment>
<organism evidence="2 3">
    <name type="scientific">Aspergillus granulosus</name>
    <dbReference type="NCBI Taxonomy" id="176169"/>
    <lineage>
        <taxon>Eukaryota</taxon>
        <taxon>Fungi</taxon>
        <taxon>Dikarya</taxon>
        <taxon>Ascomycota</taxon>
        <taxon>Pezizomycotina</taxon>
        <taxon>Eurotiomycetes</taxon>
        <taxon>Eurotiomycetidae</taxon>
        <taxon>Eurotiales</taxon>
        <taxon>Aspergillaceae</taxon>
        <taxon>Aspergillus</taxon>
        <taxon>Aspergillus subgen. Nidulantes</taxon>
    </lineage>
</organism>
<feature type="compositionally biased region" description="Basic and acidic residues" evidence="1">
    <location>
        <begin position="49"/>
        <end position="64"/>
    </location>
</feature>
<feature type="region of interest" description="Disordered" evidence="1">
    <location>
        <begin position="25"/>
        <end position="81"/>
    </location>
</feature>
<evidence type="ECO:0000256" key="1">
    <source>
        <dbReference type="SAM" id="MobiDB-lite"/>
    </source>
</evidence>
<dbReference type="Proteomes" id="UP001610334">
    <property type="component" value="Unassembled WGS sequence"/>
</dbReference>
<proteinExistence type="predicted"/>
<name>A0ABR4H4T9_9EURO</name>
<evidence type="ECO:0000313" key="3">
    <source>
        <dbReference type="Proteomes" id="UP001610334"/>
    </source>
</evidence>
<dbReference type="EMBL" id="JBFXLT010000073">
    <property type="protein sequence ID" value="KAL2810345.1"/>
    <property type="molecule type" value="Genomic_DNA"/>
</dbReference>
<protein>
    <submittedName>
        <fullName evidence="2">Uncharacterized protein</fullName>
    </submittedName>
</protein>
<reference evidence="2 3" key="1">
    <citation type="submission" date="2024-07" db="EMBL/GenBank/DDBJ databases">
        <title>Section-level genome sequencing and comparative genomics of Aspergillus sections Usti and Cavernicolus.</title>
        <authorList>
            <consortium name="Lawrence Berkeley National Laboratory"/>
            <person name="Nybo J.L."/>
            <person name="Vesth T.C."/>
            <person name="Theobald S."/>
            <person name="Frisvad J.C."/>
            <person name="Larsen T.O."/>
            <person name="Kjaerboelling I."/>
            <person name="Rothschild-Mancinelli K."/>
            <person name="Lyhne E.K."/>
            <person name="Kogle M.E."/>
            <person name="Barry K."/>
            <person name="Clum A."/>
            <person name="Na H."/>
            <person name="Ledsgaard L."/>
            <person name="Lin J."/>
            <person name="Lipzen A."/>
            <person name="Kuo A."/>
            <person name="Riley R."/>
            <person name="Mondo S."/>
            <person name="Labutti K."/>
            <person name="Haridas S."/>
            <person name="Pangalinan J."/>
            <person name="Salamov A.A."/>
            <person name="Simmons B.A."/>
            <person name="Magnuson J.K."/>
            <person name="Chen J."/>
            <person name="Drula E."/>
            <person name="Henrissat B."/>
            <person name="Wiebenga A."/>
            <person name="Lubbers R.J."/>
            <person name="Gomes A.C."/>
            <person name="Makela M.R."/>
            <person name="Stajich J."/>
            <person name="Grigoriev I.V."/>
            <person name="Mortensen U.H."/>
            <person name="De Vries R.P."/>
            <person name="Baker S.E."/>
            <person name="Andersen M.R."/>
        </authorList>
    </citation>
    <scope>NUCLEOTIDE SEQUENCE [LARGE SCALE GENOMIC DNA]</scope>
    <source>
        <strain evidence="2 3">CBS 588.65</strain>
    </source>
</reference>
<keyword evidence="3" id="KW-1185">Reference proteome</keyword>
<sequence>MSSIEDYNNVDNEPPKEGFIEKILDHHHHEHGDKGQAAKDQPQGIWGEIRSDMKKNEAGLKEYLEKDEELEEEGKTYAGLM</sequence>
<evidence type="ECO:0000313" key="2">
    <source>
        <dbReference type="EMBL" id="KAL2810345.1"/>
    </source>
</evidence>
<gene>
    <name evidence="2" type="ORF">BJX63DRAFT_434393</name>
</gene>
<accession>A0ABR4H4T9</accession>